<dbReference type="KEGG" id="mbah:HYN46_01760"/>
<accession>A0A345P367</accession>
<protein>
    <submittedName>
        <fullName evidence="1">Uncharacterized protein</fullName>
    </submittedName>
</protein>
<dbReference type="AlphaFoldDB" id="A0A345P367"/>
<organism evidence="1 2">
    <name type="scientific">Aquirhabdus parva</name>
    <dbReference type="NCBI Taxonomy" id="2283318"/>
    <lineage>
        <taxon>Bacteria</taxon>
        <taxon>Pseudomonadati</taxon>
        <taxon>Pseudomonadota</taxon>
        <taxon>Gammaproteobacteria</taxon>
        <taxon>Moraxellales</taxon>
        <taxon>Moraxellaceae</taxon>
        <taxon>Aquirhabdus</taxon>
    </lineage>
</organism>
<gene>
    <name evidence="1" type="ORF">HYN46_01760</name>
</gene>
<dbReference type="EMBL" id="CP031222">
    <property type="protein sequence ID" value="AXI01726.1"/>
    <property type="molecule type" value="Genomic_DNA"/>
</dbReference>
<name>A0A345P367_9GAMM</name>
<dbReference type="RefSeq" id="WP_114897836.1">
    <property type="nucleotide sequence ID" value="NZ_CP031222.1"/>
</dbReference>
<evidence type="ECO:0000313" key="1">
    <source>
        <dbReference type="EMBL" id="AXI01726.1"/>
    </source>
</evidence>
<dbReference type="Proteomes" id="UP000253940">
    <property type="component" value="Chromosome"/>
</dbReference>
<keyword evidence="2" id="KW-1185">Reference proteome</keyword>
<evidence type="ECO:0000313" key="2">
    <source>
        <dbReference type="Proteomes" id="UP000253940"/>
    </source>
</evidence>
<reference evidence="1 2" key="1">
    <citation type="submission" date="2018-07" db="EMBL/GenBank/DDBJ databases">
        <title>Genome sequencing of Moraxellaceae gen. HYN0046.</title>
        <authorList>
            <person name="Kim M."/>
            <person name="Yi H."/>
        </authorList>
    </citation>
    <scope>NUCLEOTIDE SEQUENCE [LARGE SCALE GENOMIC DNA]</scope>
    <source>
        <strain evidence="1 2">HYN0046</strain>
    </source>
</reference>
<sequence>MKRWTSMAVSLAVIAGIGFVGDQLYQTGNQHYQDIEARQAQLALQVSDLNDRLIAVTRGTKPTSAPSDVKSDQDTAISIYAQQLPQHWLRQSVQLAQSQLDQAAVLTSPQQLNAANPNSYSAAKDSLNQVKQSLPSLVDGKAISELTASALSRAIDADLVMIDENGQKQIQANQILDRSIAQLQQQLDHMARQGPSLHVTRAANQNTQKNNQSSTQAAPSERSFLQRISQLVVIEEPATDVRANMLQRSLLCREAALTLGLARQALAQGQSERVMQLLADSNAQLSGLVDADARQVQSTLASLNVAQHVKLHLTAFQWLPPEPQLKAPQPQVAVTPPQGATS</sequence>
<proteinExistence type="predicted"/>